<sequence length="99" mass="11452">MACPILKSMNRLPATLLITAAVHLLPIHLLRTFQTTHHPHGDHITLAKLLYYHCSSNSLARKGWSDMTRLHMVHELRSWGQLEEGEEENMSDFKLRLKI</sequence>
<keyword evidence="2" id="KW-1185">Reference proteome</keyword>
<feature type="non-terminal residue" evidence="1">
    <location>
        <position position="99"/>
    </location>
</feature>
<dbReference type="OrthoDB" id="3796234at2759"/>
<accession>A0A6A5T5Z8</accession>
<proteinExistence type="predicted"/>
<evidence type="ECO:0000313" key="2">
    <source>
        <dbReference type="Proteomes" id="UP000800038"/>
    </source>
</evidence>
<organism evidence="1 2">
    <name type="scientific">Clathrospora elynae</name>
    <dbReference type="NCBI Taxonomy" id="706981"/>
    <lineage>
        <taxon>Eukaryota</taxon>
        <taxon>Fungi</taxon>
        <taxon>Dikarya</taxon>
        <taxon>Ascomycota</taxon>
        <taxon>Pezizomycotina</taxon>
        <taxon>Dothideomycetes</taxon>
        <taxon>Pleosporomycetidae</taxon>
        <taxon>Pleosporales</taxon>
        <taxon>Diademaceae</taxon>
        <taxon>Clathrospora</taxon>
    </lineage>
</organism>
<protein>
    <submittedName>
        <fullName evidence="1">Uncharacterized protein</fullName>
    </submittedName>
</protein>
<name>A0A6A5T5Z8_9PLEO</name>
<reference evidence="1" key="1">
    <citation type="journal article" date="2020" name="Stud. Mycol.">
        <title>101 Dothideomycetes genomes: a test case for predicting lifestyles and emergence of pathogens.</title>
        <authorList>
            <person name="Haridas S."/>
            <person name="Albert R."/>
            <person name="Binder M."/>
            <person name="Bloem J."/>
            <person name="Labutti K."/>
            <person name="Salamov A."/>
            <person name="Andreopoulos B."/>
            <person name="Baker S."/>
            <person name="Barry K."/>
            <person name="Bills G."/>
            <person name="Bluhm B."/>
            <person name="Cannon C."/>
            <person name="Castanera R."/>
            <person name="Culley D."/>
            <person name="Daum C."/>
            <person name="Ezra D."/>
            <person name="Gonzalez J."/>
            <person name="Henrissat B."/>
            <person name="Kuo A."/>
            <person name="Liang C."/>
            <person name="Lipzen A."/>
            <person name="Lutzoni F."/>
            <person name="Magnuson J."/>
            <person name="Mondo S."/>
            <person name="Nolan M."/>
            <person name="Ohm R."/>
            <person name="Pangilinan J."/>
            <person name="Park H.-J."/>
            <person name="Ramirez L."/>
            <person name="Alfaro M."/>
            <person name="Sun H."/>
            <person name="Tritt A."/>
            <person name="Yoshinaga Y."/>
            <person name="Zwiers L.-H."/>
            <person name="Turgeon B."/>
            <person name="Goodwin S."/>
            <person name="Spatafora J."/>
            <person name="Crous P."/>
            <person name="Grigoriev I."/>
        </authorList>
    </citation>
    <scope>NUCLEOTIDE SEQUENCE</scope>
    <source>
        <strain evidence="1">CBS 161.51</strain>
    </source>
</reference>
<dbReference type="Proteomes" id="UP000800038">
    <property type="component" value="Unassembled WGS sequence"/>
</dbReference>
<dbReference type="AlphaFoldDB" id="A0A6A5T5Z8"/>
<dbReference type="EMBL" id="ML975997">
    <property type="protein sequence ID" value="KAF1947610.1"/>
    <property type="molecule type" value="Genomic_DNA"/>
</dbReference>
<gene>
    <name evidence="1" type="ORF">EJ02DRAFT_302887</name>
</gene>
<evidence type="ECO:0000313" key="1">
    <source>
        <dbReference type="EMBL" id="KAF1947610.1"/>
    </source>
</evidence>